<dbReference type="Gene3D" id="1.25.40.10">
    <property type="entry name" value="Tetratricopeptide repeat domain"/>
    <property type="match status" value="1"/>
</dbReference>
<comment type="caution">
    <text evidence="2">The sequence shown here is derived from an EMBL/GenBank/DDBJ whole genome shotgun (WGS) entry which is preliminary data.</text>
</comment>
<keyword evidence="1" id="KW-1133">Transmembrane helix</keyword>
<dbReference type="InterPro" id="IPR011990">
    <property type="entry name" value="TPR-like_helical_dom_sf"/>
</dbReference>
<dbReference type="InterPro" id="IPR006597">
    <property type="entry name" value="Sel1-like"/>
</dbReference>
<reference evidence="2 3" key="1">
    <citation type="submission" date="2016-10" db="EMBL/GenBank/DDBJ databases">
        <title>Rodentibacter gen. nov. and new species.</title>
        <authorList>
            <person name="Christensen H."/>
        </authorList>
    </citation>
    <scope>NUCLEOTIDE SEQUENCE [LARGE SCALE GENOMIC DNA]</scope>
    <source>
        <strain evidence="2 3">CCUG17206</strain>
    </source>
</reference>
<sequence length="452" mass="52533">MNILNKLKTRKKSVLAVVIITIAVIVWNSISYKTQLNILSQLGSVNAKYELISDLVYGYKISCEELKEVSDNGYNIPRYNALGWLMKIYIDAAKSGNKSARSNLLKMANGKGGISRRLIGCEKDDITASQIAALIYLNELFEKNPTGIEDWSSSDNIISYSDIITSGDIISYYLNSSKWSDTKSLDYQYYAQDLIDKKVELYKNDFLKNKDEQAIKNLLDLAYLAKNTIEETAKEIYQLVLLMGDKEQKKEAEFYLAMLSYDSHSEMDKQDGLNKMQSLASENYSPALVFLGDDIKRYSDNNSLVLARAYYEKARKFFRWQNREYTRRNILTKIYHTYSQEEKKYMYHLLEIAECGKRSTSVWDADMIYCSLDLANIYFEVGKYDEARTIYEEILIYDNTNMHSLSHLAEIYYKGLGVRQDLEKAKEYYGKLCDLKEQKYCDLFREVNEKIR</sequence>
<dbReference type="EMBL" id="MLHJ01000042">
    <property type="protein sequence ID" value="OOF43190.1"/>
    <property type="molecule type" value="Genomic_DNA"/>
</dbReference>
<gene>
    <name evidence="2" type="ORF">BKK50_05330</name>
</gene>
<name>A0A1V3IMF3_9PAST</name>
<evidence type="ECO:0000313" key="3">
    <source>
        <dbReference type="Proteomes" id="UP000189433"/>
    </source>
</evidence>
<evidence type="ECO:0000313" key="2">
    <source>
        <dbReference type="EMBL" id="OOF43190.1"/>
    </source>
</evidence>
<proteinExistence type="predicted"/>
<dbReference type="Proteomes" id="UP000189433">
    <property type="component" value="Unassembled WGS sequence"/>
</dbReference>
<feature type="transmembrane region" description="Helical" evidence="1">
    <location>
        <begin position="12"/>
        <end position="30"/>
    </location>
</feature>
<keyword evidence="3" id="KW-1185">Reference proteome</keyword>
<organism evidence="2 3">
    <name type="scientific">Rodentibacter rarus</name>
    <dbReference type="NCBI Taxonomy" id="1908260"/>
    <lineage>
        <taxon>Bacteria</taxon>
        <taxon>Pseudomonadati</taxon>
        <taxon>Pseudomonadota</taxon>
        <taxon>Gammaproteobacteria</taxon>
        <taxon>Pasteurellales</taxon>
        <taxon>Pasteurellaceae</taxon>
        <taxon>Rodentibacter</taxon>
    </lineage>
</organism>
<dbReference type="SUPFAM" id="SSF81901">
    <property type="entry name" value="HCP-like"/>
    <property type="match status" value="1"/>
</dbReference>
<keyword evidence="1" id="KW-0472">Membrane</keyword>
<protein>
    <submittedName>
        <fullName evidence="2">Uncharacterized protein</fullName>
    </submittedName>
</protein>
<dbReference type="RefSeq" id="WP_077416074.1">
    <property type="nucleotide sequence ID" value="NZ_MLHI01000025.1"/>
</dbReference>
<accession>A0A1V3IMF3</accession>
<dbReference type="STRING" id="1908260.BKK50_05330"/>
<evidence type="ECO:0000256" key="1">
    <source>
        <dbReference type="SAM" id="Phobius"/>
    </source>
</evidence>
<dbReference type="SMART" id="SM00671">
    <property type="entry name" value="SEL1"/>
    <property type="match status" value="1"/>
</dbReference>
<keyword evidence="1" id="KW-0812">Transmembrane</keyword>
<dbReference type="AlphaFoldDB" id="A0A1V3IMF3"/>